<proteinExistence type="predicted"/>
<sequence>MGDPSSKEAQVAAKTGRQFLIFTYFKEPALENLYENFSLRQKRTGLESFIVAILLSGLNVVSMVGLENIAELVSVLVFVILDLFLLVLCRKGYNNNKFWAIIPHICCHVANVQLIFFSRHSLAWVLLFNFLIYISLPLQLRFCLMFSIVTCLSYTYILYGSSKTDSNILQQVKVCSDSAGPIHKNITGETTVTP</sequence>
<feature type="transmembrane region" description="Helical" evidence="1">
    <location>
        <begin position="138"/>
        <end position="159"/>
    </location>
</feature>
<feature type="transmembrane region" description="Helical" evidence="1">
    <location>
        <begin position="72"/>
        <end position="89"/>
    </location>
</feature>
<accession>A0AAW1UD31</accession>
<organism evidence="2 3">
    <name type="scientific">Henosepilachna vigintioctopunctata</name>
    <dbReference type="NCBI Taxonomy" id="420089"/>
    <lineage>
        <taxon>Eukaryota</taxon>
        <taxon>Metazoa</taxon>
        <taxon>Ecdysozoa</taxon>
        <taxon>Arthropoda</taxon>
        <taxon>Hexapoda</taxon>
        <taxon>Insecta</taxon>
        <taxon>Pterygota</taxon>
        <taxon>Neoptera</taxon>
        <taxon>Endopterygota</taxon>
        <taxon>Coleoptera</taxon>
        <taxon>Polyphaga</taxon>
        <taxon>Cucujiformia</taxon>
        <taxon>Coccinelloidea</taxon>
        <taxon>Coccinellidae</taxon>
        <taxon>Epilachninae</taxon>
        <taxon>Epilachnini</taxon>
        <taxon>Henosepilachna</taxon>
    </lineage>
</organism>
<evidence type="ECO:0000256" key="1">
    <source>
        <dbReference type="SAM" id="Phobius"/>
    </source>
</evidence>
<dbReference type="AlphaFoldDB" id="A0AAW1UD31"/>
<gene>
    <name evidence="2" type="ORF">WA026_022877</name>
</gene>
<keyword evidence="3" id="KW-1185">Reference proteome</keyword>
<reference evidence="2 3" key="1">
    <citation type="submission" date="2023-03" db="EMBL/GenBank/DDBJ databases">
        <title>Genome insight into feeding habits of ladybird beetles.</title>
        <authorList>
            <person name="Li H.-S."/>
            <person name="Huang Y.-H."/>
            <person name="Pang H."/>
        </authorList>
    </citation>
    <scope>NUCLEOTIDE SEQUENCE [LARGE SCALE GENOMIC DNA]</scope>
    <source>
        <strain evidence="2">SYSU_2023b</strain>
        <tissue evidence="2">Whole body</tissue>
    </source>
</reference>
<dbReference type="EMBL" id="JARQZJ010000051">
    <property type="protein sequence ID" value="KAK9878616.1"/>
    <property type="molecule type" value="Genomic_DNA"/>
</dbReference>
<keyword evidence="1" id="KW-0812">Transmembrane</keyword>
<keyword evidence="1" id="KW-1133">Transmembrane helix</keyword>
<name>A0AAW1UD31_9CUCU</name>
<feature type="transmembrane region" description="Helical" evidence="1">
    <location>
        <begin position="46"/>
        <end position="66"/>
    </location>
</feature>
<protein>
    <submittedName>
        <fullName evidence="2">Uncharacterized protein</fullName>
    </submittedName>
</protein>
<evidence type="ECO:0000313" key="2">
    <source>
        <dbReference type="EMBL" id="KAK9878616.1"/>
    </source>
</evidence>
<dbReference type="Proteomes" id="UP001431783">
    <property type="component" value="Unassembled WGS sequence"/>
</dbReference>
<keyword evidence="1" id="KW-0472">Membrane</keyword>
<evidence type="ECO:0000313" key="3">
    <source>
        <dbReference type="Proteomes" id="UP001431783"/>
    </source>
</evidence>
<comment type="caution">
    <text evidence="2">The sequence shown here is derived from an EMBL/GenBank/DDBJ whole genome shotgun (WGS) entry which is preliminary data.</text>
</comment>